<reference evidence="1" key="1">
    <citation type="submission" date="2019-08" db="EMBL/GenBank/DDBJ databases">
        <authorList>
            <person name="Kucharzyk K."/>
            <person name="Murdoch R.W."/>
            <person name="Higgins S."/>
            <person name="Loffler F."/>
        </authorList>
    </citation>
    <scope>NUCLEOTIDE SEQUENCE</scope>
</reference>
<evidence type="ECO:0000313" key="1">
    <source>
        <dbReference type="EMBL" id="MPM84344.1"/>
    </source>
</evidence>
<dbReference type="EMBL" id="VSSQ01032912">
    <property type="protein sequence ID" value="MPM84344.1"/>
    <property type="molecule type" value="Genomic_DNA"/>
</dbReference>
<organism evidence="1">
    <name type="scientific">bioreactor metagenome</name>
    <dbReference type="NCBI Taxonomy" id="1076179"/>
    <lineage>
        <taxon>unclassified sequences</taxon>
        <taxon>metagenomes</taxon>
        <taxon>ecological metagenomes</taxon>
    </lineage>
</organism>
<name>A0A645D4U4_9ZZZZ</name>
<protein>
    <submittedName>
        <fullName evidence="1">Uncharacterized protein</fullName>
    </submittedName>
</protein>
<proteinExistence type="predicted"/>
<sequence length="57" mass="6330">MSSVVHSVLTFDIWSILRGESKPEAILSATESQIRRALFSFIASSIPKYEESSALDQ</sequence>
<gene>
    <name evidence="1" type="ORF">SDC9_131415</name>
</gene>
<comment type="caution">
    <text evidence="1">The sequence shown here is derived from an EMBL/GenBank/DDBJ whole genome shotgun (WGS) entry which is preliminary data.</text>
</comment>
<accession>A0A645D4U4</accession>
<dbReference type="AlphaFoldDB" id="A0A645D4U4"/>